<sequence>MKTTDNQAGVNANRLFYGSCFALITTALSFSIRAGILPQLGDELSLSAEQLGFINSMWFLGFPISMVIGGLIYHKVGGKAIMQFAFFAHAVGIIMTIYAGSYVGLLISTLLIGLGNGCTEAACNPMIADAYQGTRMSKMLNRFHMWFPGGIVVGSLVSKFMTDLGMSWQSQIWVIIIPALIYAYLFFGQPWPKAKVQEGATLKGNLRAMFSPLFLFMVVCMSLTAASEFIPQQWTSVILAKSGAQPMLILALVTGIMAVARYFGGEMVAKFDQTGVLLGSACLATVGIYLFSTQTGSMAYVAAIIFALGVAYFWPNMIGFIADKIPKSGALGMSILGAVGMFSQTIFQPITGHWIDENMAAAAEMGLTGDELELTAGQETMRSITIFPILLIVLFTILWFWVKKRKATSAAEAESGQPATEL</sequence>
<feature type="transmembrane region" description="Helical" evidence="7">
    <location>
        <begin position="298"/>
        <end position="318"/>
    </location>
</feature>
<keyword evidence="10" id="KW-1185">Reference proteome</keyword>
<feature type="transmembrane region" description="Helical" evidence="7">
    <location>
        <begin position="384"/>
        <end position="402"/>
    </location>
</feature>
<name>A0AAE3EYQ4_9FLAO</name>
<dbReference type="AlphaFoldDB" id="A0AAE3EYQ4"/>
<dbReference type="SUPFAM" id="SSF103473">
    <property type="entry name" value="MFS general substrate transporter"/>
    <property type="match status" value="1"/>
</dbReference>
<evidence type="ECO:0000256" key="2">
    <source>
        <dbReference type="ARBA" id="ARBA00008335"/>
    </source>
</evidence>
<evidence type="ECO:0000256" key="6">
    <source>
        <dbReference type="ARBA" id="ARBA00023136"/>
    </source>
</evidence>
<organism evidence="9 10">
    <name type="scientific">Cerina litoralis</name>
    <dbReference type="NCBI Taxonomy" id="2874477"/>
    <lineage>
        <taxon>Bacteria</taxon>
        <taxon>Pseudomonadati</taxon>
        <taxon>Bacteroidota</taxon>
        <taxon>Flavobacteriia</taxon>
        <taxon>Flavobacteriales</taxon>
        <taxon>Flavobacteriaceae</taxon>
        <taxon>Cerina</taxon>
    </lineage>
</organism>
<dbReference type="InterPro" id="IPR051788">
    <property type="entry name" value="MFS_Transporter"/>
</dbReference>
<evidence type="ECO:0000256" key="1">
    <source>
        <dbReference type="ARBA" id="ARBA00004127"/>
    </source>
</evidence>
<dbReference type="GO" id="GO:0016020">
    <property type="term" value="C:membrane"/>
    <property type="evidence" value="ECO:0007669"/>
    <property type="project" value="TreeGrafter"/>
</dbReference>
<dbReference type="PANTHER" id="PTHR23514:SF3">
    <property type="entry name" value="BYPASS OF STOP CODON PROTEIN 6"/>
    <property type="match status" value="1"/>
</dbReference>
<feature type="transmembrane region" description="Helical" evidence="7">
    <location>
        <begin position="246"/>
        <end position="263"/>
    </location>
</feature>
<keyword evidence="6 7" id="KW-0472">Membrane</keyword>
<feature type="transmembrane region" description="Helical" evidence="7">
    <location>
        <begin position="15"/>
        <end position="36"/>
    </location>
</feature>
<dbReference type="RefSeq" id="WP_317903760.1">
    <property type="nucleotide sequence ID" value="NZ_JAIRBC010000038.1"/>
</dbReference>
<comment type="caution">
    <text evidence="9">The sequence shown here is derived from an EMBL/GenBank/DDBJ whole genome shotgun (WGS) entry which is preliminary data.</text>
</comment>
<dbReference type="PANTHER" id="PTHR23514">
    <property type="entry name" value="BYPASS OF STOP CODON PROTEIN 6"/>
    <property type="match status" value="1"/>
</dbReference>
<protein>
    <submittedName>
        <fullName evidence="9">MFS transporter</fullName>
    </submittedName>
</protein>
<dbReference type="EMBL" id="JAIRBC010000038">
    <property type="protein sequence ID" value="MCG2462624.1"/>
    <property type="molecule type" value="Genomic_DNA"/>
</dbReference>
<dbReference type="Gene3D" id="1.20.1250.20">
    <property type="entry name" value="MFS general substrate transporter like domains"/>
    <property type="match status" value="2"/>
</dbReference>
<dbReference type="Proteomes" id="UP001200642">
    <property type="component" value="Unassembled WGS sequence"/>
</dbReference>
<comment type="subcellular location">
    <subcellularLocation>
        <location evidence="1">Endomembrane system</location>
        <topology evidence="1">Multi-pass membrane protein</topology>
    </subcellularLocation>
</comment>
<dbReference type="InterPro" id="IPR011701">
    <property type="entry name" value="MFS"/>
</dbReference>
<feature type="transmembrane region" description="Helical" evidence="7">
    <location>
        <begin position="208"/>
        <end position="226"/>
    </location>
</feature>
<dbReference type="InterPro" id="IPR020846">
    <property type="entry name" value="MFS_dom"/>
</dbReference>
<reference evidence="9" key="1">
    <citation type="submission" date="2023-02" db="EMBL/GenBank/DDBJ databases">
        <title>Genome of Flavobacteriaceae gen. nov. sp. strain F89.</title>
        <authorList>
            <person name="Wang Y."/>
        </authorList>
    </citation>
    <scope>NUCLEOTIDE SEQUENCE</scope>
    <source>
        <strain evidence="9">F89</strain>
    </source>
</reference>
<evidence type="ECO:0000256" key="5">
    <source>
        <dbReference type="ARBA" id="ARBA00022989"/>
    </source>
</evidence>
<proteinExistence type="inferred from homology"/>
<feature type="transmembrane region" description="Helical" evidence="7">
    <location>
        <begin position="56"/>
        <end position="73"/>
    </location>
</feature>
<accession>A0AAE3EYQ4</accession>
<dbReference type="GO" id="GO:0012505">
    <property type="term" value="C:endomembrane system"/>
    <property type="evidence" value="ECO:0007669"/>
    <property type="project" value="UniProtKB-SubCell"/>
</dbReference>
<feature type="transmembrane region" description="Helical" evidence="7">
    <location>
        <begin position="275"/>
        <end position="292"/>
    </location>
</feature>
<feature type="transmembrane region" description="Helical" evidence="7">
    <location>
        <begin position="80"/>
        <end position="99"/>
    </location>
</feature>
<evidence type="ECO:0000313" key="9">
    <source>
        <dbReference type="EMBL" id="MCG2462624.1"/>
    </source>
</evidence>
<dbReference type="PROSITE" id="PS50850">
    <property type="entry name" value="MFS"/>
    <property type="match status" value="1"/>
</dbReference>
<dbReference type="Pfam" id="PF07690">
    <property type="entry name" value="MFS_1"/>
    <property type="match status" value="1"/>
</dbReference>
<feature type="transmembrane region" description="Helical" evidence="7">
    <location>
        <begin position="168"/>
        <end position="187"/>
    </location>
</feature>
<dbReference type="InterPro" id="IPR036259">
    <property type="entry name" value="MFS_trans_sf"/>
</dbReference>
<comment type="similarity">
    <text evidence="2">Belongs to the major facilitator superfamily.</text>
</comment>
<evidence type="ECO:0000256" key="4">
    <source>
        <dbReference type="ARBA" id="ARBA00022692"/>
    </source>
</evidence>
<keyword evidence="4 7" id="KW-0812">Transmembrane</keyword>
<gene>
    <name evidence="9" type="ORF">K8352_17815</name>
</gene>
<evidence type="ECO:0000313" key="10">
    <source>
        <dbReference type="Proteomes" id="UP001200642"/>
    </source>
</evidence>
<keyword evidence="5 7" id="KW-1133">Transmembrane helix</keyword>
<feature type="domain" description="Major facilitator superfamily (MFS) profile" evidence="8">
    <location>
        <begin position="15"/>
        <end position="406"/>
    </location>
</feature>
<evidence type="ECO:0000256" key="7">
    <source>
        <dbReference type="SAM" id="Phobius"/>
    </source>
</evidence>
<keyword evidence="3" id="KW-0813">Transport</keyword>
<evidence type="ECO:0000259" key="8">
    <source>
        <dbReference type="PROSITE" id="PS50850"/>
    </source>
</evidence>
<evidence type="ECO:0000256" key="3">
    <source>
        <dbReference type="ARBA" id="ARBA00022448"/>
    </source>
</evidence>
<dbReference type="GO" id="GO:0022857">
    <property type="term" value="F:transmembrane transporter activity"/>
    <property type="evidence" value="ECO:0007669"/>
    <property type="project" value="InterPro"/>
</dbReference>
<feature type="transmembrane region" description="Helical" evidence="7">
    <location>
        <begin position="330"/>
        <end position="350"/>
    </location>
</feature>